<dbReference type="EMBL" id="SODO01000001">
    <property type="protein sequence ID" value="TDW62450.1"/>
    <property type="molecule type" value="Genomic_DNA"/>
</dbReference>
<dbReference type="GO" id="GO:0005829">
    <property type="term" value="C:cytosol"/>
    <property type="evidence" value="ECO:0007669"/>
    <property type="project" value="TreeGrafter"/>
</dbReference>
<organism evidence="1 3">
    <name type="scientific">Oceanimonas baumannii</name>
    <dbReference type="NCBI Taxonomy" id="129578"/>
    <lineage>
        <taxon>Bacteria</taxon>
        <taxon>Pseudomonadati</taxon>
        <taxon>Pseudomonadota</taxon>
        <taxon>Gammaproteobacteria</taxon>
        <taxon>Aeromonadales</taxon>
        <taxon>Aeromonadaceae</taxon>
        <taxon>Oceanimonas</taxon>
    </lineage>
</organism>
<sequence>MTFFEQKITFNDRQVTDSNSHLLPSAIRPLADQCWPDSLIGQTLTPLTALTLLAASGEIYQRSPVAVIGPNIATEEEYKLAEDLGKALAGYGIPIICGGRTGVMEAVAKGAAIKAGQVIGLLPDEEAHHANPWITTVIATGIGKARNSIIAQAAACLVAIGGSHGTMTEMAFGKHYDKQVFTLSDYPKIPGCLRLASVDDALAAVAAALFGLEVQS</sequence>
<evidence type="ECO:0000313" key="1">
    <source>
        <dbReference type="EMBL" id="OYD25256.1"/>
    </source>
</evidence>
<reference evidence="2 4" key="2">
    <citation type="submission" date="2019-03" db="EMBL/GenBank/DDBJ databases">
        <title>Genomic Encyclopedia of Archaeal and Bacterial Type Strains, Phase II (KMG-II): from individual species to whole genera.</title>
        <authorList>
            <person name="Goeker M."/>
        </authorList>
    </citation>
    <scope>NUCLEOTIDE SEQUENCE [LARGE SCALE GENOMIC DNA]</scope>
    <source>
        <strain evidence="2 4">DSM 15594</strain>
    </source>
</reference>
<dbReference type="InterPro" id="IPR041164">
    <property type="entry name" value="LDcluster4"/>
</dbReference>
<evidence type="ECO:0000313" key="2">
    <source>
        <dbReference type="EMBL" id="TDW62450.1"/>
    </source>
</evidence>
<dbReference type="Proteomes" id="UP000295058">
    <property type="component" value="Unassembled WGS sequence"/>
</dbReference>
<dbReference type="Proteomes" id="UP000243640">
    <property type="component" value="Unassembled WGS sequence"/>
</dbReference>
<evidence type="ECO:0000313" key="3">
    <source>
        <dbReference type="Proteomes" id="UP000243640"/>
    </source>
</evidence>
<dbReference type="SUPFAM" id="SSF102405">
    <property type="entry name" value="MCP/YpsA-like"/>
    <property type="match status" value="1"/>
</dbReference>
<dbReference type="AlphaFoldDB" id="A0A235CLD7"/>
<dbReference type="PANTHER" id="PTHR43393:SF3">
    <property type="entry name" value="LYSINE DECARBOXYLASE-LIKE PROTEIN"/>
    <property type="match status" value="1"/>
</dbReference>
<dbReference type="EMBL" id="NQJF01000004">
    <property type="protein sequence ID" value="OYD25256.1"/>
    <property type="molecule type" value="Genomic_DNA"/>
</dbReference>
<evidence type="ECO:0008006" key="5">
    <source>
        <dbReference type="Google" id="ProtNLM"/>
    </source>
</evidence>
<dbReference type="Gene3D" id="3.40.50.450">
    <property type="match status" value="1"/>
</dbReference>
<keyword evidence="4" id="KW-1185">Reference proteome</keyword>
<dbReference type="RefSeq" id="WP_094277624.1">
    <property type="nucleotide sequence ID" value="NZ_NQJF01000004.1"/>
</dbReference>
<dbReference type="OrthoDB" id="9801098at2"/>
<dbReference type="PANTHER" id="PTHR43393">
    <property type="entry name" value="CYTOKININ RIBOSIDE 5'-MONOPHOSPHATE PHOSPHORIBOHYDROLASE"/>
    <property type="match status" value="1"/>
</dbReference>
<proteinExistence type="predicted"/>
<dbReference type="Pfam" id="PF18306">
    <property type="entry name" value="LDcluster4"/>
    <property type="match status" value="1"/>
</dbReference>
<name>A0A235CLD7_9GAMM</name>
<comment type="caution">
    <text evidence="1">The sequence shown here is derived from an EMBL/GenBank/DDBJ whole genome shotgun (WGS) entry which is preliminary data.</text>
</comment>
<protein>
    <recommendedName>
        <fullName evidence="5">TIGR00725 family protein</fullName>
    </recommendedName>
</protein>
<evidence type="ECO:0000313" key="4">
    <source>
        <dbReference type="Proteomes" id="UP000295058"/>
    </source>
</evidence>
<accession>A0A235CLD7</accession>
<reference evidence="1 3" key="1">
    <citation type="submission" date="2017-08" db="EMBL/GenBank/DDBJ databases">
        <title>Draft Genome Sequence of the Marine Bacterium Oceanimonas baumannii ATCC 700832.</title>
        <authorList>
            <person name="Mcclelland W.D."/>
            <person name="Brennan M.A."/>
            <person name="Trachtenberg A.M."/>
            <person name="Maclea K.S."/>
        </authorList>
    </citation>
    <scope>NUCLEOTIDE SEQUENCE [LARGE SCALE GENOMIC DNA]</scope>
    <source>
        <strain evidence="1 3">ATCC 700832</strain>
    </source>
</reference>
<dbReference type="InterPro" id="IPR052341">
    <property type="entry name" value="LOG_family_nucleotidases"/>
</dbReference>
<gene>
    <name evidence="1" type="ORF">B6S09_06150</name>
    <name evidence="2" type="ORF">LY04_00517</name>
</gene>